<dbReference type="InterPro" id="IPR004358">
    <property type="entry name" value="Sig_transdc_His_kin-like_C"/>
</dbReference>
<dbReference type="InterPro" id="IPR003594">
    <property type="entry name" value="HATPase_dom"/>
</dbReference>
<keyword evidence="4" id="KW-0808">Transferase</keyword>
<evidence type="ECO:0000256" key="5">
    <source>
        <dbReference type="ARBA" id="ARBA00022777"/>
    </source>
</evidence>
<keyword evidence="9" id="KW-1185">Reference proteome</keyword>
<reference evidence="8 9" key="1">
    <citation type="submission" date="2021-05" db="EMBL/GenBank/DDBJ databases">
        <title>A Polyphasic approach of four new species of the genus Ohtaekwangia: Ohtaekwangia histidinii sp. nov., Ohtaekwangia cretensis sp. nov., Ohtaekwangia indiensis sp. nov., Ohtaekwangia reichenbachii sp. nov. from diverse environment.</title>
        <authorList>
            <person name="Octaviana S."/>
        </authorList>
    </citation>
    <scope>NUCLEOTIDE SEQUENCE [LARGE SCALE GENOMIC DNA]</scope>
    <source>
        <strain evidence="8 9">PWU37</strain>
    </source>
</reference>
<dbReference type="InterPro" id="IPR003661">
    <property type="entry name" value="HisK_dim/P_dom"/>
</dbReference>
<keyword evidence="3" id="KW-0597">Phosphoprotein</keyword>
<dbReference type="Pfam" id="PF00989">
    <property type="entry name" value="PAS"/>
    <property type="match status" value="1"/>
</dbReference>
<dbReference type="InterPro" id="IPR050736">
    <property type="entry name" value="Sensor_HK_Regulatory"/>
</dbReference>
<gene>
    <name evidence="8" type="ORF">KK078_07825</name>
</gene>
<dbReference type="Pfam" id="PF00512">
    <property type="entry name" value="HisKA"/>
    <property type="match status" value="1"/>
</dbReference>
<dbReference type="Gene3D" id="3.30.450.20">
    <property type="entry name" value="PAS domain"/>
    <property type="match status" value="1"/>
</dbReference>
<sequence>MLACIAVLLISTFLAIRYNFNKRIRMQEALQRSNVLFEKVFYDSPIAIVMSEYESGRILHCNRVFADTVNYRVDELIGKTAVELGILERMEQRKEIIEQVAKGSEANHTETYIRPRDRDLLYISLHAHVISLYDGNCLLTAVLDLSAHKRAEEETKKALATLTELSKLKSDFVTLASHEFRTPLTTILSSAFLAENYTFGETREKVGKHLARIKSSVNMPTAILDEFLSVTKIDEGDVRLNLEQLDLPLYMESVRTNLQALAKPGQTIHYTHTGADTVWTDPVLLGHIVRNLVTNSIKYSPEDGAIHIATEVNGSICLIVSDRGIGIPKEDQKHLFERFFRASNAGNIQGTGLGLHIMRHYVAMLNGSVTFQSDAGKGTRVEVVLTQPA</sequence>
<dbReference type="RefSeq" id="WP_254089694.1">
    <property type="nucleotide sequence ID" value="NZ_JAHESC010000008.1"/>
</dbReference>
<keyword evidence="5 8" id="KW-0418">Kinase</keyword>
<dbReference type="SUPFAM" id="SSF47384">
    <property type="entry name" value="Homodimeric domain of signal transducing histidine kinase"/>
    <property type="match status" value="1"/>
</dbReference>
<dbReference type="EC" id="2.7.13.3" evidence="2"/>
<dbReference type="PROSITE" id="PS50109">
    <property type="entry name" value="HIS_KIN"/>
    <property type="match status" value="1"/>
</dbReference>
<protein>
    <recommendedName>
        <fullName evidence="2">histidine kinase</fullName>
        <ecNumber evidence="2">2.7.13.3</ecNumber>
    </recommendedName>
</protein>
<dbReference type="SUPFAM" id="SSF55785">
    <property type="entry name" value="PYP-like sensor domain (PAS domain)"/>
    <property type="match status" value="1"/>
</dbReference>
<dbReference type="Gene3D" id="1.10.287.130">
    <property type="match status" value="1"/>
</dbReference>
<dbReference type="PRINTS" id="PR00344">
    <property type="entry name" value="BCTRLSENSOR"/>
</dbReference>
<evidence type="ECO:0000256" key="6">
    <source>
        <dbReference type="ARBA" id="ARBA00023012"/>
    </source>
</evidence>
<dbReference type="InterPro" id="IPR005467">
    <property type="entry name" value="His_kinase_dom"/>
</dbReference>
<evidence type="ECO:0000256" key="2">
    <source>
        <dbReference type="ARBA" id="ARBA00012438"/>
    </source>
</evidence>
<dbReference type="CDD" id="cd00075">
    <property type="entry name" value="HATPase"/>
    <property type="match status" value="1"/>
</dbReference>
<dbReference type="InterPro" id="IPR035965">
    <property type="entry name" value="PAS-like_dom_sf"/>
</dbReference>
<dbReference type="InterPro" id="IPR000014">
    <property type="entry name" value="PAS"/>
</dbReference>
<dbReference type="Proteomes" id="UP001319180">
    <property type="component" value="Unassembled WGS sequence"/>
</dbReference>
<organism evidence="8 9">
    <name type="scientific">Dawidia soli</name>
    <dbReference type="NCBI Taxonomy" id="2782352"/>
    <lineage>
        <taxon>Bacteria</taxon>
        <taxon>Pseudomonadati</taxon>
        <taxon>Bacteroidota</taxon>
        <taxon>Cytophagia</taxon>
        <taxon>Cytophagales</taxon>
        <taxon>Chryseotaleaceae</taxon>
        <taxon>Dawidia</taxon>
    </lineage>
</organism>
<dbReference type="Pfam" id="PF02518">
    <property type="entry name" value="HATPase_c"/>
    <property type="match status" value="1"/>
</dbReference>
<dbReference type="AlphaFoldDB" id="A0AAP2DBU0"/>
<dbReference type="NCBIfam" id="TIGR00229">
    <property type="entry name" value="sensory_box"/>
    <property type="match status" value="1"/>
</dbReference>
<keyword evidence="6" id="KW-0902">Two-component regulatory system</keyword>
<accession>A0AAP2DBU0</accession>
<evidence type="ECO:0000259" key="7">
    <source>
        <dbReference type="PROSITE" id="PS50109"/>
    </source>
</evidence>
<dbReference type="SMART" id="SM00387">
    <property type="entry name" value="HATPase_c"/>
    <property type="match status" value="1"/>
</dbReference>
<comment type="caution">
    <text evidence="8">The sequence shown here is derived from an EMBL/GenBank/DDBJ whole genome shotgun (WGS) entry which is preliminary data.</text>
</comment>
<feature type="domain" description="Histidine kinase" evidence="7">
    <location>
        <begin position="175"/>
        <end position="389"/>
    </location>
</feature>
<dbReference type="CDD" id="cd00130">
    <property type="entry name" value="PAS"/>
    <property type="match status" value="1"/>
</dbReference>
<name>A0AAP2DBU0_9BACT</name>
<evidence type="ECO:0000313" key="8">
    <source>
        <dbReference type="EMBL" id="MBT1686457.1"/>
    </source>
</evidence>
<dbReference type="InterPro" id="IPR013767">
    <property type="entry name" value="PAS_fold"/>
</dbReference>
<evidence type="ECO:0000313" key="9">
    <source>
        <dbReference type="Proteomes" id="UP001319180"/>
    </source>
</evidence>
<dbReference type="InterPro" id="IPR036890">
    <property type="entry name" value="HATPase_C_sf"/>
</dbReference>
<dbReference type="GO" id="GO:0006355">
    <property type="term" value="P:regulation of DNA-templated transcription"/>
    <property type="evidence" value="ECO:0007669"/>
    <property type="project" value="InterPro"/>
</dbReference>
<dbReference type="SMART" id="SM00388">
    <property type="entry name" value="HisKA"/>
    <property type="match status" value="1"/>
</dbReference>
<dbReference type="GO" id="GO:0000155">
    <property type="term" value="F:phosphorelay sensor kinase activity"/>
    <property type="evidence" value="ECO:0007669"/>
    <property type="project" value="InterPro"/>
</dbReference>
<dbReference type="InterPro" id="IPR036097">
    <property type="entry name" value="HisK_dim/P_sf"/>
</dbReference>
<proteinExistence type="predicted"/>
<dbReference type="EMBL" id="JAHESC010000008">
    <property type="protein sequence ID" value="MBT1686457.1"/>
    <property type="molecule type" value="Genomic_DNA"/>
</dbReference>
<dbReference type="PANTHER" id="PTHR43711">
    <property type="entry name" value="TWO-COMPONENT HISTIDINE KINASE"/>
    <property type="match status" value="1"/>
</dbReference>
<dbReference type="SUPFAM" id="SSF55874">
    <property type="entry name" value="ATPase domain of HSP90 chaperone/DNA topoisomerase II/histidine kinase"/>
    <property type="match status" value="1"/>
</dbReference>
<dbReference type="Gene3D" id="3.30.565.10">
    <property type="entry name" value="Histidine kinase-like ATPase, C-terminal domain"/>
    <property type="match status" value="1"/>
</dbReference>
<evidence type="ECO:0000256" key="4">
    <source>
        <dbReference type="ARBA" id="ARBA00022679"/>
    </source>
</evidence>
<dbReference type="PANTHER" id="PTHR43711:SF26">
    <property type="entry name" value="SENSOR HISTIDINE KINASE RCSC"/>
    <property type="match status" value="1"/>
</dbReference>
<evidence type="ECO:0000256" key="1">
    <source>
        <dbReference type="ARBA" id="ARBA00000085"/>
    </source>
</evidence>
<comment type="catalytic activity">
    <reaction evidence="1">
        <text>ATP + protein L-histidine = ADP + protein N-phospho-L-histidine.</text>
        <dbReference type="EC" id="2.7.13.3"/>
    </reaction>
</comment>
<dbReference type="CDD" id="cd00082">
    <property type="entry name" value="HisKA"/>
    <property type="match status" value="1"/>
</dbReference>
<evidence type="ECO:0000256" key="3">
    <source>
        <dbReference type="ARBA" id="ARBA00022553"/>
    </source>
</evidence>